<accession>A0A1L9BGI5</accession>
<evidence type="ECO:0000256" key="5">
    <source>
        <dbReference type="SAM" id="Phobius"/>
    </source>
</evidence>
<dbReference type="GO" id="GO:0016020">
    <property type="term" value="C:membrane"/>
    <property type="evidence" value="ECO:0007669"/>
    <property type="project" value="UniProtKB-SubCell"/>
</dbReference>
<keyword evidence="8" id="KW-1185">Reference proteome</keyword>
<keyword evidence="4 5" id="KW-0472">Membrane</keyword>
<feature type="transmembrane region" description="Helical" evidence="5">
    <location>
        <begin position="21"/>
        <end position="48"/>
    </location>
</feature>
<dbReference type="RefSeq" id="WP_071897960.1">
    <property type="nucleotide sequence ID" value="NZ_MPIN01000002.1"/>
</dbReference>
<dbReference type="STRING" id="83449.BON30_11135"/>
<dbReference type="GO" id="GO:0140359">
    <property type="term" value="F:ABC-type transporter activity"/>
    <property type="evidence" value="ECO:0007669"/>
    <property type="project" value="InterPro"/>
</dbReference>
<protein>
    <submittedName>
        <fullName evidence="7">Sodium ABC transporter permease</fullName>
    </submittedName>
</protein>
<keyword evidence="3 5" id="KW-1133">Transmembrane helix</keyword>
<evidence type="ECO:0000256" key="2">
    <source>
        <dbReference type="ARBA" id="ARBA00022692"/>
    </source>
</evidence>
<evidence type="ECO:0000259" key="6">
    <source>
        <dbReference type="Pfam" id="PF12698"/>
    </source>
</evidence>
<evidence type="ECO:0000256" key="3">
    <source>
        <dbReference type="ARBA" id="ARBA00022989"/>
    </source>
</evidence>
<feature type="domain" description="ABC-2 type transporter transmembrane" evidence="6">
    <location>
        <begin position="27"/>
        <end position="323"/>
    </location>
</feature>
<dbReference type="PANTHER" id="PTHR43471:SF3">
    <property type="entry name" value="ABC TRANSPORTER PERMEASE PROTEIN NATB"/>
    <property type="match status" value="1"/>
</dbReference>
<feature type="transmembrane region" description="Helical" evidence="5">
    <location>
        <begin position="273"/>
        <end position="293"/>
    </location>
</feature>
<feature type="transmembrane region" description="Helical" evidence="5">
    <location>
        <begin position="358"/>
        <end position="380"/>
    </location>
</feature>
<organism evidence="7 8">
    <name type="scientific">Cystobacter ferrugineus</name>
    <dbReference type="NCBI Taxonomy" id="83449"/>
    <lineage>
        <taxon>Bacteria</taxon>
        <taxon>Pseudomonadati</taxon>
        <taxon>Myxococcota</taxon>
        <taxon>Myxococcia</taxon>
        <taxon>Myxococcales</taxon>
        <taxon>Cystobacterineae</taxon>
        <taxon>Archangiaceae</taxon>
        <taxon>Cystobacter</taxon>
    </lineage>
</organism>
<sequence>MKSLLSTVFRKEMRDHLRDHRSVWSAVGMTLLGPILFGVMFTVMASWLNKDKPLELPVLGRSHAPSLVAYLERSGATLTEPPADYEARIQAGKLDTVLIIPEDYGEDFAAGRTAKVHLVMDNSRNQARTTIRRVQQLLNGYSGLLGAQRLLARGVAPELASPLKVEEVDLSTPERLAASLLSIIPIFLVFAAFSGGMNVAIDAMAGERERGSLESLLLNPVRREALVVGKWLAAVVFAVAATTLCLVAFLLVMNRVPLQDLGVKVRLDPLAVLGLWAGVLPLALMASAGQMLLSTFARSFKEAQTYMQMLSLLPTLPGMVLVLSPVQSQTWMFAVPVLGQEMLVQELMRGEPLGPLPFVLGLVSCAALALGFLAWTARLLRDERIIFGRS</sequence>
<name>A0A1L9BGI5_9BACT</name>
<feature type="transmembrane region" description="Helical" evidence="5">
    <location>
        <begin position="176"/>
        <end position="201"/>
    </location>
</feature>
<evidence type="ECO:0000313" key="7">
    <source>
        <dbReference type="EMBL" id="OJH41404.1"/>
    </source>
</evidence>
<dbReference type="InterPro" id="IPR013525">
    <property type="entry name" value="ABC2_TM"/>
</dbReference>
<feature type="transmembrane region" description="Helical" evidence="5">
    <location>
        <begin position="231"/>
        <end position="253"/>
    </location>
</feature>
<dbReference type="PANTHER" id="PTHR43471">
    <property type="entry name" value="ABC TRANSPORTER PERMEASE"/>
    <property type="match status" value="1"/>
</dbReference>
<comment type="caution">
    <text evidence="7">The sequence shown here is derived from an EMBL/GenBank/DDBJ whole genome shotgun (WGS) entry which is preliminary data.</text>
</comment>
<dbReference type="AlphaFoldDB" id="A0A1L9BGI5"/>
<reference evidence="7 8" key="2">
    <citation type="submission" date="2016-12" db="EMBL/GenBank/DDBJ databases">
        <title>Draft Genome Sequence of Cystobacter ferrugineus Strain Cbfe23.</title>
        <authorList>
            <person name="Akbar S."/>
            <person name="Dowd S.E."/>
            <person name="Stevens D.C."/>
        </authorList>
    </citation>
    <scope>NUCLEOTIDE SEQUENCE [LARGE SCALE GENOMIC DNA]</scope>
    <source>
        <strain evidence="7 8">Cbfe23</strain>
    </source>
</reference>
<reference evidence="8" key="1">
    <citation type="submission" date="2016-11" db="EMBL/GenBank/DDBJ databases">
        <authorList>
            <person name="Shukria A."/>
            <person name="Stevens D.C."/>
        </authorList>
    </citation>
    <scope>NUCLEOTIDE SEQUENCE [LARGE SCALE GENOMIC DNA]</scope>
    <source>
        <strain evidence="8">Cbfe23</strain>
    </source>
</reference>
<dbReference type="EMBL" id="MPIN01000002">
    <property type="protein sequence ID" value="OJH41404.1"/>
    <property type="molecule type" value="Genomic_DNA"/>
</dbReference>
<evidence type="ECO:0000256" key="4">
    <source>
        <dbReference type="ARBA" id="ARBA00023136"/>
    </source>
</evidence>
<keyword evidence="2 5" id="KW-0812">Transmembrane</keyword>
<dbReference type="OrthoDB" id="5486437at2"/>
<dbReference type="Pfam" id="PF12698">
    <property type="entry name" value="ABC2_membrane_3"/>
    <property type="match status" value="1"/>
</dbReference>
<evidence type="ECO:0000313" key="8">
    <source>
        <dbReference type="Proteomes" id="UP000182229"/>
    </source>
</evidence>
<gene>
    <name evidence="7" type="ORF">BON30_11135</name>
</gene>
<evidence type="ECO:0000256" key="1">
    <source>
        <dbReference type="ARBA" id="ARBA00004141"/>
    </source>
</evidence>
<proteinExistence type="predicted"/>
<dbReference type="Proteomes" id="UP000182229">
    <property type="component" value="Unassembled WGS sequence"/>
</dbReference>
<comment type="subcellular location">
    <subcellularLocation>
        <location evidence="1">Membrane</location>
        <topology evidence="1">Multi-pass membrane protein</topology>
    </subcellularLocation>
</comment>
<dbReference type="Gene3D" id="3.40.1710.10">
    <property type="entry name" value="abc type-2 transporter like domain"/>
    <property type="match status" value="1"/>
</dbReference>